<dbReference type="PROSITE" id="PS00888">
    <property type="entry name" value="CNMP_BINDING_1"/>
    <property type="match status" value="1"/>
</dbReference>
<gene>
    <name evidence="3" type="ORF">CcCBS67573_g07173</name>
</gene>
<dbReference type="InterPro" id="IPR018490">
    <property type="entry name" value="cNMP-bd_dom_sf"/>
</dbReference>
<dbReference type="Gene3D" id="2.60.120.10">
    <property type="entry name" value="Jelly Rolls"/>
    <property type="match status" value="2"/>
</dbReference>
<dbReference type="OrthoDB" id="166212at2759"/>
<dbReference type="STRING" id="246404.A0A507EWM0"/>
<dbReference type="SUPFAM" id="SSF51206">
    <property type="entry name" value="cAMP-binding domain-like"/>
    <property type="match status" value="2"/>
</dbReference>
<dbReference type="PROSITE" id="PS50042">
    <property type="entry name" value="CNMP_BINDING_3"/>
    <property type="match status" value="1"/>
</dbReference>
<accession>A0A507EWM0</accession>
<proteinExistence type="predicted"/>
<dbReference type="InterPro" id="IPR000595">
    <property type="entry name" value="cNMP-bd_dom"/>
</dbReference>
<evidence type="ECO:0000313" key="3">
    <source>
        <dbReference type="EMBL" id="TPX68449.1"/>
    </source>
</evidence>
<keyword evidence="4" id="KW-1185">Reference proteome</keyword>
<feature type="domain" description="Cyclic nucleotide-binding" evidence="2">
    <location>
        <begin position="439"/>
        <end position="598"/>
    </location>
</feature>
<dbReference type="EMBL" id="QEAP01000355">
    <property type="protein sequence ID" value="TPX68449.1"/>
    <property type="molecule type" value="Genomic_DNA"/>
</dbReference>
<dbReference type="PANTHER" id="PTHR23011">
    <property type="entry name" value="CYCLIC NUCLEOTIDE-BINDING DOMAIN CONTAINING PROTEIN"/>
    <property type="match status" value="1"/>
</dbReference>
<dbReference type="Proteomes" id="UP000320333">
    <property type="component" value="Unassembled WGS sequence"/>
</dbReference>
<reference evidence="3 4" key="1">
    <citation type="journal article" date="2019" name="Sci. Rep.">
        <title>Comparative genomics of chytrid fungi reveal insights into the obligate biotrophic and pathogenic lifestyle of Synchytrium endobioticum.</title>
        <authorList>
            <person name="van de Vossenberg B.T.L.H."/>
            <person name="Warris S."/>
            <person name="Nguyen H.D.T."/>
            <person name="van Gent-Pelzer M.P.E."/>
            <person name="Joly D.L."/>
            <person name="van de Geest H.C."/>
            <person name="Bonants P.J.M."/>
            <person name="Smith D.S."/>
            <person name="Levesque C.A."/>
            <person name="van der Lee T.A.J."/>
        </authorList>
    </citation>
    <scope>NUCLEOTIDE SEQUENCE [LARGE SCALE GENOMIC DNA]</scope>
    <source>
        <strain evidence="3 4">CBS 675.73</strain>
    </source>
</reference>
<dbReference type="InterPro" id="IPR014710">
    <property type="entry name" value="RmlC-like_jellyroll"/>
</dbReference>
<evidence type="ECO:0000256" key="1">
    <source>
        <dbReference type="SAM" id="MobiDB-lite"/>
    </source>
</evidence>
<evidence type="ECO:0000259" key="2">
    <source>
        <dbReference type="PROSITE" id="PS50042"/>
    </source>
</evidence>
<dbReference type="InterPro" id="IPR018488">
    <property type="entry name" value="cNMP-bd_CS"/>
</dbReference>
<sequence>MQSAAPTLLPDIRARVKSSGNTKGSLDHRCRDAESVPVRARLVRSATTNNRASRPSNKTTNEINTHSSKPQTSVAVHVPKLSPPAALRNQKRNQLALKSFDRTFHQTNTAPKQVETRDSKEYYVAKSTTNGDKLRSVVYDLIKNRDGSVMIQKTRAALLEEKQKQSITKSNALEAAQKRSMAPISEAFVPANNSNNSTAARDRSSSVVACIKSACAGPESTFNLTIKLDGSRQGSVISSFFSASNRCSVINVEDSKIKVEMAGLSENPGDGSTMNLQCRSPRLLASEQCLLDRRASSYGSLARSTSMRSYLGSTFITDVAVDHSYGKSEMFFRLRRMFRLVALASHFTKYLSKILKNPVQWGWEYDPDANFEESVAITSSSKNRNIVSAVDFSVGHLFSKNQFQGWLTPNMRTLFRKPPETRTDLDLSEMQIWSSSMKAFSKYPVSIQKELLTVGRYERWHSERMIVGESQKGMFFYVILDGEIEMFKMDQEKMDADRILAGSRAASKNPTPMASTESLHQNARKPDLYARQYRVQLGTQTSGESFGELAFFNESLRLATAATTRTTEFFLVAKDDYLRIVKDINQKVSSEKLQFMEKFPILKTLSGSLETVGLYCEFKSFSPETVIIAEGAACESIFLLKSGTCRVIKSVHFLKTRMHRNTFQLEPITPSSAGLAKQVMQSRAIKSAPSQSDRSQQSIETKFLVIHQLKPGAYYFDGEDDAANTTAPARTGGVGKVLSKASVVSNQRVEFLVMSKVDFNKFATRETWKMFSEDGGAAVRKKDGEAVSTDNSLPPVNQLSDVYLENRRWAAYKQKVVSKIVAEIHAKRK</sequence>
<feature type="compositionally biased region" description="Polar residues" evidence="1">
    <location>
        <begin position="45"/>
        <end position="74"/>
    </location>
</feature>
<name>A0A507EWM0_9FUNG</name>
<dbReference type="PANTHER" id="PTHR23011:SF28">
    <property type="entry name" value="CYCLIC NUCLEOTIDE-BINDING DOMAIN CONTAINING PROTEIN"/>
    <property type="match status" value="1"/>
</dbReference>
<feature type="region of interest" description="Disordered" evidence="1">
    <location>
        <begin position="43"/>
        <end position="76"/>
    </location>
</feature>
<dbReference type="AlphaFoldDB" id="A0A507EWM0"/>
<comment type="caution">
    <text evidence="3">The sequence shown here is derived from an EMBL/GenBank/DDBJ whole genome shotgun (WGS) entry which is preliminary data.</text>
</comment>
<evidence type="ECO:0000313" key="4">
    <source>
        <dbReference type="Proteomes" id="UP000320333"/>
    </source>
</evidence>
<protein>
    <recommendedName>
        <fullName evidence="2">Cyclic nucleotide-binding domain-containing protein</fullName>
    </recommendedName>
</protein>
<organism evidence="3 4">
    <name type="scientific">Chytriomyces confervae</name>
    <dbReference type="NCBI Taxonomy" id="246404"/>
    <lineage>
        <taxon>Eukaryota</taxon>
        <taxon>Fungi</taxon>
        <taxon>Fungi incertae sedis</taxon>
        <taxon>Chytridiomycota</taxon>
        <taxon>Chytridiomycota incertae sedis</taxon>
        <taxon>Chytridiomycetes</taxon>
        <taxon>Chytridiales</taxon>
        <taxon>Chytriomycetaceae</taxon>
        <taxon>Chytriomyces</taxon>
    </lineage>
</organism>